<organism evidence="5 6">
    <name type="scientific">Albidovulum salinarum</name>
    <dbReference type="NCBI Taxonomy" id="2984153"/>
    <lineage>
        <taxon>Bacteria</taxon>
        <taxon>Pseudomonadati</taxon>
        <taxon>Pseudomonadota</taxon>
        <taxon>Alphaproteobacteria</taxon>
        <taxon>Rhodobacterales</taxon>
        <taxon>Paracoccaceae</taxon>
        <taxon>Albidovulum</taxon>
    </lineage>
</organism>
<dbReference type="SUPFAM" id="SSF82282">
    <property type="entry name" value="Homocysteine S-methyltransferase"/>
    <property type="match status" value="1"/>
</dbReference>
<keyword evidence="3" id="KW-0862">Zinc</keyword>
<feature type="binding site" evidence="3">
    <location>
        <position position="297"/>
    </location>
    <ligand>
        <name>Zn(2+)</name>
        <dbReference type="ChEBI" id="CHEBI:29105"/>
    </ligand>
</feature>
<name>A0ABT2WZJ6_9RHOB</name>
<evidence type="ECO:0000313" key="6">
    <source>
        <dbReference type="Proteomes" id="UP001209535"/>
    </source>
</evidence>
<keyword evidence="2 3" id="KW-0808">Transferase</keyword>
<evidence type="ECO:0000256" key="3">
    <source>
        <dbReference type="PROSITE-ProRule" id="PRU00333"/>
    </source>
</evidence>
<dbReference type="PANTHER" id="PTHR11103">
    <property type="entry name" value="SLR1189 PROTEIN"/>
    <property type="match status" value="1"/>
</dbReference>
<feature type="binding site" evidence="3">
    <location>
        <position position="229"/>
    </location>
    <ligand>
        <name>Zn(2+)</name>
        <dbReference type="ChEBI" id="CHEBI:29105"/>
    </ligand>
</feature>
<reference evidence="5 6" key="1">
    <citation type="submission" date="2022-10" db="EMBL/GenBank/DDBJ databases">
        <title>Defluviimonas sp. nov., isolated from ocean surface sediments.</title>
        <authorList>
            <person name="He W."/>
            <person name="Wang L."/>
            <person name="Zhang D.-F."/>
        </authorList>
    </citation>
    <scope>NUCLEOTIDE SEQUENCE [LARGE SCALE GENOMIC DNA]</scope>
    <source>
        <strain evidence="5 6">WL0024</strain>
    </source>
</reference>
<keyword evidence="6" id="KW-1185">Reference proteome</keyword>
<dbReference type="Pfam" id="PF02574">
    <property type="entry name" value="S-methyl_trans"/>
    <property type="match status" value="1"/>
</dbReference>
<dbReference type="PROSITE" id="PS50970">
    <property type="entry name" value="HCY"/>
    <property type="match status" value="1"/>
</dbReference>
<evidence type="ECO:0000259" key="4">
    <source>
        <dbReference type="PROSITE" id="PS50970"/>
    </source>
</evidence>
<comment type="cofactor">
    <cofactor evidence="3">
        <name>Zn(2+)</name>
        <dbReference type="ChEBI" id="CHEBI:29105"/>
    </cofactor>
</comment>
<comment type="caution">
    <text evidence="5">The sequence shown here is derived from an EMBL/GenBank/DDBJ whole genome shotgun (WGS) entry which is preliminary data.</text>
</comment>
<gene>
    <name evidence="5" type="ORF">OEZ60_02405</name>
</gene>
<dbReference type="Gene3D" id="3.20.20.330">
    <property type="entry name" value="Homocysteine-binding-like domain"/>
    <property type="match status" value="1"/>
</dbReference>
<accession>A0ABT2WZJ6</accession>
<feature type="binding site" evidence="3">
    <location>
        <position position="298"/>
    </location>
    <ligand>
        <name>Zn(2+)</name>
        <dbReference type="ChEBI" id="CHEBI:29105"/>
    </ligand>
</feature>
<proteinExistence type="predicted"/>
<sequence length="320" mass="33706">MTLKQDATRRFLDDPRIYLTDGGFETSMVFHEGLDLPAFSAVVLLDDAKTRAAVTRYFERFLAIAEEAGTGFVLDTATWRAADHWAAAIGRPKAELRQLARASVAFAQALRARWAGRVDPILIEGVVGPAGDGYAPESLLAPDEAEALHAGQVRLLAEEGVDFIGAITMTHPGEAIGIVRAAQAAGVPVVVSFTVETDGRLPNGQTIGAAIAETDAATGAAPLYYMINCAHPDHFAAELGQGDWRARIGGIRANASRLSHAELDKAEELDDGDPEEFGQLHAAFAGLLPGLKVTGGCCGTDHRHVGCVARHVVGPAVAVA</sequence>
<feature type="domain" description="Hcy-binding" evidence="4">
    <location>
        <begin position="6"/>
        <end position="312"/>
    </location>
</feature>
<dbReference type="InterPro" id="IPR003726">
    <property type="entry name" value="HCY_dom"/>
</dbReference>
<evidence type="ECO:0000313" key="5">
    <source>
        <dbReference type="EMBL" id="MCU9846845.1"/>
    </source>
</evidence>
<evidence type="ECO:0000256" key="1">
    <source>
        <dbReference type="ARBA" id="ARBA00022603"/>
    </source>
</evidence>
<keyword evidence="1 3" id="KW-0489">Methyltransferase</keyword>
<keyword evidence="3" id="KW-0479">Metal-binding</keyword>
<dbReference type="PANTHER" id="PTHR11103:SF18">
    <property type="entry name" value="SLR1189 PROTEIN"/>
    <property type="match status" value="1"/>
</dbReference>
<evidence type="ECO:0000256" key="2">
    <source>
        <dbReference type="ARBA" id="ARBA00022679"/>
    </source>
</evidence>
<dbReference type="EMBL" id="JAOVQO010000002">
    <property type="protein sequence ID" value="MCU9846845.1"/>
    <property type="molecule type" value="Genomic_DNA"/>
</dbReference>
<dbReference type="RefSeq" id="WP_263332859.1">
    <property type="nucleotide sequence ID" value="NZ_JAOVQO010000002.1"/>
</dbReference>
<protein>
    <submittedName>
        <fullName evidence="5">Homocysteine S-methyltransferase family protein</fullName>
    </submittedName>
</protein>
<dbReference type="Proteomes" id="UP001209535">
    <property type="component" value="Unassembled WGS sequence"/>
</dbReference>
<dbReference type="InterPro" id="IPR036589">
    <property type="entry name" value="HCY_dom_sf"/>
</dbReference>